<comment type="caution">
    <text evidence="2">The sequence shown here is derived from an EMBL/GenBank/DDBJ whole genome shotgun (WGS) entry which is preliminary data.</text>
</comment>
<dbReference type="Proteomes" id="UP000294796">
    <property type="component" value="Unassembled WGS sequence"/>
</dbReference>
<evidence type="ECO:0000313" key="3">
    <source>
        <dbReference type="Proteomes" id="UP000294796"/>
    </source>
</evidence>
<feature type="transmembrane region" description="Helical" evidence="1">
    <location>
        <begin position="48"/>
        <end position="68"/>
    </location>
</feature>
<name>A0A4R5TPB5_9GAMM</name>
<organism evidence="2 3">
    <name type="scientific">Luteimonas aestuarii</name>
    <dbReference type="NCBI Taxonomy" id="453837"/>
    <lineage>
        <taxon>Bacteria</taxon>
        <taxon>Pseudomonadati</taxon>
        <taxon>Pseudomonadota</taxon>
        <taxon>Gammaproteobacteria</taxon>
        <taxon>Lysobacterales</taxon>
        <taxon>Lysobacteraceae</taxon>
        <taxon>Luteimonas</taxon>
    </lineage>
</organism>
<protein>
    <submittedName>
        <fullName evidence="2">Uncharacterized protein</fullName>
    </submittedName>
</protein>
<keyword evidence="1" id="KW-1133">Transmembrane helix</keyword>
<dbReference type="AlphaFoldDB" id="A0A4R5TPB5"/>
<accession>A0A4R5TPB5</accession>
<dbReference type="OrthoDB" id="5966600at2"/>
<gene>
    <name evidence="2" type="ORF">E2F46_13425</name>
</gene>
<sequence length="187" mass="20304">MPDATDRAPSQPTTWHDAFAALPRETPPAPDWNALAARLDARRPRARAPVWLATAAAVLLAVALPWRLQWLDTGTDTPVRDWPAATASTTDPLEALYAESAQLETLLAVARDDRMASGTAIALADELETRLATVDAALMQPGLTQEQRASLWQQRVEDLRVLAGFEGTRRWLAAQGGSFDAALVQLD</sequence>
<proteinExistence type="predicted"/>
<reference evidence="2 3" key="1">
    <citation type="submission" date="2019-03" db="EMBL/GenBank/DDBJ databases">
        <title>Luteimonas zhaokaii sp.nov., isolated from the rectal contents of Plateau pika in Yushu, Qinghai Province, China.</title>
        <authorList>
            <person name="Zhang G."/>
        </authorList>
    </citation>
    <scope>NUCLEOTIDE SEQUENCE [LARGE SCALE GENOMIC DNA]</scope>
    <source>
        <strain evidence="2 3">B9</strain>
    </source>
</reference>
<evidence type="ECO:0000313" key="2">
    <source>
        <dbReference type="EMBL" id="TDK22752.1"/>
    </source>
</evidence>
<keyword evidence="1" id="KW-0472">Membrane</keyword>
<evidence type="ECO:0000256" key="1">
    <source>
        <dbReference type="SAM" id="Phobius"/>
    </source>
</evidence>
<keyword evidence="1" id="KW-0812">Transmembrane</keyword>
<dbReference type="EMBL" id="SMTF01000012">
    <property type="protein sequence ID" value="TDK22752.1"/>
    <property type="molecule type" value="Genomic_DNA"/>
</dbReference>
<dbReference type="RefSeq" id="WP_133322895.1">
    <property type="nucleotide sequence ID" value="NZ_SMTF01000012.1"/>
</dbReference>
<keyword evidence="3" id="KW-1185">Reference proteome</keyword>